<name>A0A368GIU4_ANCCA</name>
<proteinExistence type="predicted"/>
<dbReference type="Pfam" id="PF13561">
    <property type="entry name" value="adh_short_C2"/>
    <property type="match status" value="2"/>
</dbReference>
<gene>
    <name evidence="2" type="ORF">ANCCAN_09716</name>
</gene>
<dbReference type="InterPro" id="IPR020904">
    <property type="entry name" value="Sc_DH/Rdtase_CS"/>
</dbReference>
<dbReference type="PRINTS" id="PR00080">
    <property type="entry name" value="SDRFAMILY"/>
</dbReference>
<evidence type="ECO:0000313" key="3">
    <source>
        <dbReference type="Proteomes" id="UP000252519"/>
    </source>
</evidence>
<keyword evidence="3" id="KW-1185">Reference proteome</keyword>
<reference evidence="2 3" key="1">
    <citation type="submission" date="2014-10" db="EMBL/GenBank/DDBJ databases">
        <title>Draft genome of the hookworm Ancylostoma caninum.</title>
        <authorList>
            <person name="Mitreva M."/>
        </authorList>
    </citation>
    <scope>NUCLEOTIDE SEQUENCE [LARGE SCALE GENOMIC DNA]</scope>
    <source>
        <strain evidence="2 3">Baltimore</strain>
    </source>
</reference>
<evidence type="ECO:0000313" key="2">
    <source>
        <dbReference type="EMBL" id="RCN44284.1"/>
    </source>
</evidence>
<accession>A0A368GIU4</accession>
<dbReference type="EMBL" id="JOJR01000133">
    <property type="protein sequence ID" value="RCN44284.1"/>
    <property type="molecule type" value="Genomic_DNA"/>
</dbReference>
<dbReference type="GO" id="GO:0016491">
    <property type="term" value="F:oxidoreductase activity"/>
    <property type="evidence" value="ECO:0007669"/>
    <property type="project" value="UniProtKB-KW"/>
</dbReference>
<dbReference type="AlphaFoldDB" id="A0A368GIU4"/>
<dbReference type="STRING" id="29170.A0A368GIU4"/>
<dbReference type="FunFam" id="3.40.50.720:FF:000084">
    <property type="entry name" value="Short-chain dehydrogenase reductase"/>
    <property type="match status" value="2"/>
</dbReference>
<dbReference type="PROSITE" id="PS00061">
    <property type="entry name" value="ADH_SHORT"/>
    <property type="match status" value="2"/>
</dbReference>
<organism evidence="2 3">
    <name type="scientific">Ancylostoma caninum</name>
    <name type="common">Dog hookworm</name>
    <dbReference type="NCBI Taxonomy" id="29170"/>
    <lineage>
        <taxon>Eukaryota</taxon>
        <taxon>Metazoa</taxon>
        <taxon>Ecdysozoa</taxon>
        <taxon>Nematoda</taxon>
        <taxon>Chromadorea</taxon>
        <taxon>Rhabditida</taxon>
        <taxon>Rhabditina</taxon>
        <taxon>Rhabditomorpha</taxon>
        <taxon>Strongyloidea</taxon>
        <taxon>Ancylostomatidae</taxon>
        <taxon>Ancylostomatinae</taxon>
        <taxon>Ancylostoma</taxon>
    </lineage>
</organism>
<sequence length="571" mass="60703">MARFDGKVVIVTGSSSGIGAGTAVLFAKEGAKVTITGRKQDGLDATKRCIIDAGGKEDNINVVVADVTDATGREKVVSSTVQKWGQIDILVNNAGGMLRDDKGCGGVTASVDVLEKTMDLNVYSVVQMVQLARPHLAKTKGEVVNVSSIAGQPKGSPKFMYYAMAKAALDQMTRSLALELIPEGVRVNSVSPGAVVTRFCQSSGLSDADAAKFYERFASSPDSLPIREIGQPEDIANIIAFLADRRVSRYIIGQTIVADGGSMLVIAANAPTLMEEKYTAWHQIIRVEIKCVQNRDEEDSTVARMQPPRKSLSYCPHFPNTVKMARFNGKIVIVTGSSSGIGAETAVLFAKEGAKVTITGRKKDGLEATKRSIITGGGKEDDINAVVADVTDASGREKIVSSTVQKWGQIDILVNNAGGMLRDSNGSADVSASVDALRKTMDLNVCSVVHLIQLARPYLVKTKGEVVNVSRIAGQPKGAPKFMYYAMSKAALDQMTRSLAVDLIAEGVRVNSVSPGAVVTRFLQTAGSSDADASKFYETFASSADSLPIREIGQPEDIANVIAFLADRRAS</sequence>
<dbReference type="InterPro" id="IPR036291">
    <property type="entry name" value="NAD(P)-bd_dom_sf"/>
</dbReference>
<dbReference type="PANTHER" id="PTHR44115:SF4">
    <property type="entry name" value="OXIDOREDUCTASE"/>
    <property type="match status" value="1"/>
</dbReference>
<dbReference type="Gene3D" id="3.40.50.720">
    <property type="entry name" value="NAD(P)-binding Rossmann-like Domain"/>
    <property type="match status" value="2"/>
</dbReference>
<dbReference type="InterPro" id="IPR002347">
    <property type="entry name" value="SDR_fam"/>
</dbReference>
<keyword evidence="1" id="KW-0560">Oxidoreductase</keyword>
<feature type="non-terminal residue" evidence="2">
    <location>
        <position position="571"/>
    </location>
</feature>
<dbReference type="SUPFAM" id="SSF51735">
    <property type="entry name" value="NAD(P)-binding Rossmann-fold domains"/>
    <property type="match status" value="2"/>
</dbReference>
<dbReference type="PANTHER" id="PTHR44115">
    <property type="entry name" value="PROTEIN CBG09704"/>
    <property type="match status" value="1"/>
</dbReference>
<comment type="caution">
    <text evidence="2">The sequence shown here is derived from an EMBL/GenBank/DDBJ whole genome shotgun (WGS) entry which is preliminary data.</text>
</comment>
<evidence type="ECO:0000256" key="1">
    <source>
        <dbReference type="ARBA" id="ARBA00023002"/>
    </source>
</evidence>
<dbReference type="PRINTS" id="PR00081">
    <property type="entry name" value="GDHRDH"/>
</dbReference>
<dbReference type="OrthoDB" id="47007at2759"/>
<protein>
    <submittedName>
        <fullName evidence="2">Oxidoreductase, short chain dehydrogenase/reductase family protein</fullName>
    </submittedName>
</protein>
<dbReference type="Proteomes" id="UP000252519">
    <property type="component" value="Unassembled WGS sequence"/>
</dbReference>